<feature type="transmembrane region" description="Helical" evidence="1">
    <location>
        <begin position="12"/>
        <end position="34"/>
    </location>
</feature>
<keyword evidence="1" id="KW-1133">Transmembrane helix</keyword>
<comment type="caution">
    <text evidence="3">The sequence shown here is derived from an EMBL/GenBank/DDBJ whole genome shotgun (WGS) entry which is preliminary data.</text>
</comment>
<evidence type="ECO:0000313" key="4">
    <source>
        <dbReference type="Proteomes" id="UP000244248"/>
    </source>
</evidence>
<gene>
    <name evidence="3" type="ORF">CJD38_03860</name>
</gene>
<dbReference type="InterPro" id="IPR025746">
    <property type="entry name" value="PilX_N_dom"/>
</dbReference>
<protein>
    <recommendedName>
        <fullName evidence="2">Type 4 fimbrial biogenesis protein PilX N-terminal domain-containing protein</fullName>
    </recommendedName>
</protein>
<accession>A0A2T5ML12</accession>
<dbReference type="Pfam" id="PF14341">
    <property type="entry name" value="PilX_N"/>
    <property type="match status" value="1"/>
</dbReference>
<organism evidence="3 4">
    <name type="scientific">Stenotrophobium rhamnosiphilum</name>
    <dbReference type="NCBI Taxonomy" id="2029166"/>
    <lineage>
        <taxon>Bacteria</taxon>
        <taxon>Pseudomonadati</taxon>
        <taxon>Pseudomonadota</taxon>
        <taxon>Gammaproteobacteria</taxon>
        <taxon>Nevskiales</taxon>
        <taxon>Nevskiaceae</taxon>
        <taxon>Stenotrophobium</taxon>
    </lineage>
</organism>
<name>A0A2T5ML12_9GAMM</name>
<dbReference type="Proteomes" id="UP000244248">
    <property type="component" value="Unassembled WGS sequence"/>
</dbReference>
<evidence type="ECO:0000256" key="1">
    <source>
        <dbReference type="SAM" id="Phobius"/>
    </source>
</evidence>
<dbReference type="OrthoDB" id="5952995at2"/>
<sequence>MMLRARNNRPSHGYALVTGIVFLAVLTTVGVLALKNAGLESRMSANNNLNTQAFEAAEATRTLVSQLIDPHVYNRGWPVAIGGTIPNKIFNHPIPAGMTLTSSTGSAAPIDWYSAPLELASSFDRLDMSSIQVHYSRNVANAESPEFVLQASATVKRLRADLNSGSDVAMASGYESLGKSAASGGSSLYFNVTARGQDPNSQAVDFTSSIYRHVIRN</sequence>
<evidence type="ECO:0000259" key="2">
    <source>
        <dbReference type="Pfam" id="PF14341"/>
    </source>
</evidence>
<feature type="domain" description="Type 4 fimbrial biogenesis protein PilX N-terminal" evidence="2">
    <location>
        <begin position="13"/>
        <end position="59"/>
    </location>
</feature>
<dbReference type="RefSeq" id="WP_107938956.1">
    <property type="nucleotide sequence ID" value="NZ_QANS01000001.1"/>
</dbReference>
<evidence type="ECO:0000313" key="3">
    <source>
        <dbReference type="EMBL" id="PTU33249.1"/>
    </source>
</evidence>
<keyword evidence="1" id="KW-0812">Transmembrane</keyword>
<dbReference type="EMBL" id="QANS01000001">
    <property type="protein sequence ID" value="PTU33249.1"/>
    <property type="molecule type" value="Genomic_DNA"/>
</dbReference>
<dbReference type="AlphaFoldDB" id="A0A2T5ML12"/>
<keyword evidence="4" id="KW-1185">Reference proteome</keyword>
<proteinExistence type="predicted"/>
<keyword evidence="1" id="KW-0472">Membrane</keyword>
<reference evidence="3 4" key="1">
    <citation type="submission" date="2018-04" db="EMBL/GenBank/DDBJ databases">
        <title>Novel species isolated from glacier.</title>
        <authorList>
            <person name="Liu Q."/>
            <person name="Xin Y.-H."/>
        </authorList>
    </citation>
    <scope>NUCLEOTIDE SEQUENCE [LARGE SCALE GENOMIC DNA]</scope>
    <source>
        <strain evidence="3 4">GT1R17</strain>
    </source>
</reference>